<dbReference type="AlphaFoldDB" id="A0A9D3XIX7"/>
<reference evidence="1" key="1">
    <citation type="submission" date="2021-09" db="EMBL/GenBank/DDBJ databases">
        <title>The genome of Mauremys mutica provides insights into the evolution of semi-aquatic lifestyle.</title>
        <authorList>
            <person name="Gong S."/>
            <person name="Gao Y."/>
        </authorList>
    </citation>
    <scope>NUCLEOTIDE SEQUENCE</scope>
    <source>
        <strain evidence="1">MM-2020</strain>
        <tissue evidence="1">Muscle</tissue>
    </source>
</reference>
<dbReference type="EMBL" id="JAHDVG010000471">
    <property type="protein sequence ID" value="KAH1179900.1"/>
    <property type="molecule type" value="Genomic_DNA"/>
</dbReference>
<proteinExistence type="predicted"/>
<keyword evidence="2" id="KW-1185">Reference proteome</keyword>
<comment type="caution">
    <text evidence="1">The sequence shown here is derived from an EMBL/GenBank/DDBJ whole genome shotgun (WGS) entry which is preliminary data.</text>
</comment>
<gene>
    <name evidence="1" type="ORF">KIL84_005950</name>
</gene>
<evidence type="ECO:0000313" key="2">
    <source>
        <dbReference type="Proteomes" id="UP000827986"/>
    </source>
</evidence>
<dbReference type="Proteomes" id="UP000827986">
    <property type="component" value="Unassembled WGS sequence"/>
</dbReference>
<protein>
    <submittedName>
        <fullName evidence="1">Uncharacterized protein</fullName>
    </submittedName>
</protein>
<accession>A0A9D3XIX7</accession>
<evidence type="ECO:0000313" key="1">
    <source>
        <dbReference type="EMBL" id="KAH1179900.1"/>
    </source>
</evidence>
<name>A0A9D3XIX7_9SAUR</name>
<organism evidence="1 2">
    <name type="scientific">Mauremys mutica</name>
    <name type="common">yellowpond turtle</name>
    <dbReference type="NCBI Taxonomy" id="74926"/>
    <lineage>
        <taxon>Eukaryota</taxon>
        <taxon>Metazoa</taxon>
        <taxon>Chordata</taxon>
        <taxon>Craniata</taxon>
        <taxon>Vertebrata</taxon>
        <taxon>Euteleostomi</taxon>
        <taxon>Archelosauria</taxon>
        <taxon>Testudinata</taxon>
        <taxon>Testudines</taxon>
        <taxon>Cryptodira</taxon>
        <taxon>Durocryptodira</taxon>
        <taxon>Testudinoidea</taxon>
        <taxon>Geoemydidae</taxon>
        <taxon>Geoemydinae</taxon>
        <taxon>Mauremys</taxon>
    </lineage>
</organism>
<sequence length="107" mass="11810">MCCCCLVETCLGRTRAFDSSPTKTLLGKSLNVHTMGVWALLGDVFLLLSRACAVLKEKALLKLWPQNTAKLVTALPEHDSLTTQNSKVGKMMLNSLFHLPNGYNKRC</sequence>